<dbReference type="RefSeq" id="WP_248159220.1">
    <property type="nucleotide sequence ID" value="NZ_JAKZAJ010000004.1"/>
</dbReference>
<name>A0ABW0RQI3_9GAMM</name>
<dbReference type="EMBL" id="JBHSNL010000006">
    <property type="protein sequence ID" value="MFC5546791.1"/>
    <property type="molecule type" value="Genomic_DNA"/>
</dbReference>
<sequence>MAVNRDKVDSWKADVAKSVDFYNEWFMTFAPKAFRDTRIETTAQVEQALQWTENLTNIRPETLRRHPDVLPMLRMTTCPPIARDRLVGLAGVSPNLVKSMEVDMRVPPRMPLPELNKQLDMVGDIIEKMADPDIFVWKNRGDKGTEEEIHRASTIVADRLCGAVADPIIRNAQEQRQLAAMKAWLEARGYRELKTGEAQDWLSMPNGTFSFRLNVPIKQGAEDKKVNIPVDAVIKRKNAKDGEFPALFEAKSAGDFTNTNKRRKEEAVKIQQLRHTYGEKITFDLFLCGYFDSGYLGYEAAEGIDWVWEHRIDDLAKFGF</sequence>
<dbReference type="Pfam" id="PF09572">
    <property type="entry name" value="RE_XamI"/>
    <property type="match status" value="1"/>
</dbReference>
<evidence type="ECO:0000313" key="1">
    <source>
        <dbReference type="EMBL" id="MFC5546791.1"/>
    </source>
</evidence>
<evidence type="ECO:0000313" key="2">
    <source>
        <dbReference type="Proteomes" id="UP001596055"/>
    </source>
</evidence>
<reference evidence="2" key="1">
    <citation type="journal article" date="2019" name="Int. J. Syst. Evol. Microbiol.">
        <title>The Global Catalogue of Microorganisms (GCM) 10K type strain sequencing project: providing services to taxonomists for standard genome sequencing and annotation.</title>
        <authorList>
            <consortium name="The Broad Institute Genomics Platform"/>
            <consortium name="The Broad Institute Genome Sequencing Center for Infectious Disease"/>
            <person name="Wu L."/>
            <person name="Ma J."/>
        </authorList>
    </citation>
    <scope>NUCLEOTIDE SEQUENCE [LARGE SCALE GENOMIC DNA]</scope>
    <source>
        <strain evidence="2">CGMCC 4.1799</strain>
    </source>
</reference>
<protein>
    <submittedName>
        <fullName evidence="1">XamI family restriction endonuclease</fullName>
        <ecNumber evidence="1">3.1.21.-</ecNumber>
    </submittedName>
</protein>
<keyword evidence="1" id="KW-0378">Hydrolase</keyword>
<keyword evidence="2" id="KW-1185">Reference proteome</keyword>
<gene>
    <name evidence="1" type="ORF">ACFPQA_17125</name>
</gene>
<dbReference type="GO" id="GO:0016787">
    <property type="term" value="F:hydrolase activity"/>
    <property type="evidence" value="ECO:0007669"/>
    <property type="project" value="UniProtKB-KW"/>
</dbReference>
<dbReference type="InterPro" id="IPR019072">
    <property type="entry name" value="Restrct_endonuc_II_XamI"/>
</dbReference>
<accession>A0ABW0RQI3</accession>
<dbReference type="EC" id="3.1.21.-" evidence="1"/>
<dbReference type="Proteomes" id="UP001596055">
    <property type="component" value="Unassembled WGS sequence"/>
</dbReference>
<organism evidence="1 2">
    <name type="scientific">Marinobacter koreensis</name>
    <dbReference type="NCBI Taxonomy" id="335974"/>
    <lineage>
        <taxon>Bacteria</taxon>
        <taxon>Pseudomonadati</taxon>
        <taxon>Pseudomonadota</taxon>
        <taxon>Gammaproteobacteria</taxon>
        <taxon>Pseudomonadales</taxon>
        <taxon>Marinobacteraceae</taxon>
        <taxon>Marinobacter</taxon>
    </lineage>
</organism>
<keyword evidence="1" id="KW-0255">Endonuclease</keyword>
<keyword evidence="1" id="KW-0540">Nuclease</keyword>
<proteinExistence type="predicted"/>
<comment type="caution">
    <text evidence="1">The sequence shown here is derived from an EMBL/GenBank/DDBJ whole genome shotgun (WGS) entry which is preliminary data.</text>
</comment>
<dbReference type="GO" id="GO:0004519">
    <property type="term" value="F:endonuclease activity"/>
    <property type="evidence" value="ECO:0007669"/>
    <property type="project" value="UniProtKB-KW"/>
</dbReference>